<feature type="domain" description="Disease resistance N-terminal" evidence="4">
    <location>
        <begin position="6"/>
        <end position="93"/>
    </location>
</feature>
<dbReference type="CDD" id="cd14798">
    <property type="entry name" value="RX-CC_like"/>
    <property type="match status" value="1"/>
</dbReference>
<dbReference type="GO" id="GO:0006952">
    <property type="term" value="P:defense response"/>
    <property type="evidence" value="ECO:0007669"/>
    <property type="project" value="UniProtKB-KW"/>
</dbReference>
<evidence type="ECO:0000256" key="2">
    <source>
        <dbReference type="ARBA" id="ARBA00022741"/>
    </source>
</evidence>
<dbReference type="InterPro" id="IPR041118">
    <property type="entry name" value="Rx_N"/>
</dbReference>
<accession>A0ABD0ZT13</accession>
<keyword evidence="6" id="KW-1185">Reference proteome</keyword>
<organism evidence="5 6">
    <name type="scientific">Cardamine amara subsp. amara</name>
    <dbReference type="NCBI Taxonomy" id="228776"/>
    <lineage>
        <taxon>Eukaryota</taxon>
        <taxon>Viridiplantae</taxon>
        <taxon>Streptophyta</taxon>
        <taxon>Embryophyta</taxon>
        <taxon>Tracheophyta</taxon>
        <taxon>Spermatophyta</taxon>
        <taxon>Magnoliopsida</taxon>
        <taxon>eudicotyledons</taxon>
        <taxon>Gunneridae</taxon>
        <taxon>Pentapetalae</taxon>
        <taxon>rosids</taxon>
        <taxon>malvids</taxon>
        <taxon>Brassicales</taxon>
        <taxon>Brassicaceae</taxon>
        <taxon>Cardamineae</taxon>
        <taxon>Cardamine</taxon>
    </lineage>
</organism>
<evidence type="ECO:0000313" key="5">
    <source>
        <dbReference type="EMBL" id="KAL1197762.1"/>
    </source>
</evidence>
<comment type="caution">
    <text evidence="5">The sequence shown here is derived from an EMBL/GenBank/DDBJ whole genome shotgun (WGS) entry which is preliminary data.</text>
</comment>
<evidence type="ECO:0000256" key="1">
    <source>
        <dbReference type="ARBA" id="ARBA00022737"/>
    </source>
</evidence>
<proteinExistence type="predicted"/>
<protein>
    <submittedName>
        <fullName evidence="5">Disease resistance protein RDL5</fullName>
    </submittedName>
</protein>
<gene>
    <name evidence="5" type="ORF">V5N11_003667</name>
</gene>
<dbReference type="GO" id="GO:0000166">
    <property type="term" value="F:nucleotide binding"/>
    <property type="evidence" value="ECO:0007669"/>
    <property type="project" value="UniProtKB-KW"/>
</dbReference>
<dbReference type="EMBL" id="JBANAX010000685">
    <property type="protein sequence ID" value="KAL1197762.1"/>
    <property type="molecule type" value="Genomic_DNA"/>
</dbReference>
<dbReference type="Gene3D" id="1.20.5.4130">
    <property type="match status" value="1"/>
</dbReference>
<reference evidence="5 6" key="1">
    <citation type="submission" date="2024-04" db="EMBL/GenBank/DDBJ databases">
        <title>Genome assembly C_amara_ONT_v2.</title>
        <authorList>
            <person name="Yant L."/>
            <person name="Moore C."/>
            <person name="Slenker M."/>
        </authorList>
    </citation>
    <scope>NUCLEOTIDE SEQUENCE [LARGE SCALE GENOMIC DNA]</scope>
    <source>
        <tissue evidence="5">Leaf</tissue>
    </source>
</reference>
<dbReference type="AlphaFoldDB" id="A0ABD0ZT13"/>
<keyword evidence="2" id="KW-0547">Nucleotide-binding</keyword>
<keyword evidence="3" id="KW-0611">Plant defense</keyword>
<dbReference type="InterPro" id="IPR038005">
    <property type="entry name" value="RX-like_CC"/>
</dbReference>
<sequence>MAATLLSFGVEKLWDLIVRESERFKGVDEQFTELKSDLNMLGCFLRDADAKKHTNAMMRNCVEEIKEIVCDAEDIIETFLIKEGLGKASGIRKRMRRLTFSIVDCMKLATEIGCMSKRISKVILTMQSFGVMQQSISDDGCSQPLQERQDC</sequence>
<evidence type="ECO:0000256" key="3">
    <source>
        <dbReference type="ARBA" id="ARBA00022821"/>
    </source>
</evidence>
<dbReference type="Proteomes" id="UP001558713">
    <property type="component" value="Unassembled WGS sequence"/>
</dbReference>
<evidence type="ECO:0000259" key="4">
    <source>
        <dbReference type="Pfam" id="PF18052"/>
    </source>
</evidence>
<evidence type="ECO:0000313" key="6">
    <source>
        <dbReference type="Proteomes" id="UP001558713"/>
    </source>
</evidence>
<name>A0ABD0ZT13_CARAN</name>
<dbReference type="Pfam" id="PF18052">
    <property type="entry name" value="Rx_N"/>
    <property type="match status" value="1"/>
</dbReference>
<keyword evidence="1" id="KW-0677">Repeat</keyword>